<evidence type="ECO:0000313" key="5">
    <source>
        <dbReference type="EMBL" id="MFC5423181.1"/>
    </source>
</evidence>
<dbReference type="InterPro" id="IPR027470">
    <property type="entry name" value="Cation_efflux_CTD"/>
</dbReference>
<dbReference type="EMBL" id="JBHSLW010000066">
    <property type="protein sequence ID" value="MFC5423181.1"/>
    <property type="molecule type" value="Genomic_DNA"/>
</dbReference>
<keyword evidence="2" id="KW-0406">Ion transport</keyword>
<evidence type="ECO:0000256" key="3">
    <source>
        <dbReference type="SAM" id="SignalP"/>
    </source>
</evidence>
<evidence type="ECO:0000313" key="6">
    <source>
        <dbReference type="Proteomes" id="UP001596053"/>
    </source>
</evidence>
<comment type="caution">
    <text evidence="5">The sequence shown here is derived from an EMBL/GenBank/DDBJ whole genome shotgun (WGS) entry which is preliminary data.</text>
</comment>
<keyword evidence="3" id="KW-0732">Signal</keyword>
<reference evidence="6" key="1">
    <citation type="journal article" date="2019" name="Int. J. Syst. Evol. Microbiol.">
        <title>The Global Catalogue of Microorganisms (GCM) 10K type strain sequencing project: providing services to taxonomists for standard genome sequencing and annotation.</title>
        <authorList>
            <consortium name="The Broad Institute Genomics Platform"/>
            <consortium name="The Broad Institute Genome Sequencing Center for Infectious Disease"/>
            <person name="Wu L."/>
            <person name="Ma J."/>
        </authorList>
    </citation>
    <scope>NUCLEOTIDE SEQUENCE [LARGE SCALE GENOMIC DNA]</scope>
    <source>
        <strain evidence="6">NCAIM B.01391</strain>
    </source>
</reference>
<keyword evidence="2" id="KW-0813">Transport</keyword>
<dbReference type="SUPFAM" id="SSF160240">
    <property type="entry name" value="Cation efflux protein cytoplasmic domain-like"/>
    <property type="match status" value="1"/>
</dbReference>
<sequence length="138" mass="14988">MLKLRILFTASFALVPALALAQAYSQGLLPHRREVQNIGSCGAELVRKGSDIRLYVVRLVERQLLAIPGVTAVHDVHVSVAASGIDAMSAHLVVVDMAQAERILTDARRILADEFDADHVTIQVETEALRAAEKPQKA</sequence>
<organism evidence="5 6">
    <name type="scientific">Bosea eneae</name>
    <dbReference type="NCBI Taxonomy" id="151454"/>
    <lineage>
        <taxon>Bacteria</taxon>
        <taxon>Pseudomonadati</taxon>
        <taxon>Pseudomonadota</taxon>
        <taxon>Alphaproteobacteria</taxon>
        <taxon>Hyphomicrobiales</taxon>
        <taxon>Boseaceae</taxon>
        <taxon>Bosea</taxon>
    </lineage>
</organism>
<accession>A0ABW0IXY2</accession>
<dbReference type="InterPro" id="IPR036837">
    <property type="entry name" value="Cation_efflux_CTD_sf"/>
</dbReference>
<feature type="signal peptide" evidence="3">
    <location>
        <begin position="1"/>
        <end position="21"/>
    </location>
</feature>
<evidence type="ECO:0000256" key="2">
    <source>
        <dbReference type="ARBA" id="ARBA00022906"/>
    </source>
</evidence>
<dbReference type="InterPro" id="IPR050681">
    <property type="entry name" value="CDF/SLC30A"/>
</dbReference>
<keyword evidence="2" id="KW-0864">Zinc transport</keyword>
<dbReference type="Pfam" id="PF16916">
    <property type="entry name" value="ZT_dimer"/>
    <property type="match status" value="1"/>
</dbReference>
<evidence type="ECO:0000256" key="1">
    <source>
        <dbReference type="ARBA" id="ARBA00008873"/>
    </source>
</evidence>
<feature type="domain" description="Cation efflux protein cytoplasmic" evidence="4">
    <location>
        <begin position="60"/>
        <end position="126"/>
    </location>
</feature>
<dbReference type="Proteomes" id="UP001596053">
    <property type="component" value="Unassembled WGS sequence"/>
</dbReference>
<dbReference type="PANTHER" id="PTHR11562">
    <property type="entry name" value="CATION EFFLUX PROTEIN/ ZINC TRANSPORTER"/>
    <property type="match status" value="1"/>
</dbReference>
<keyword evidence="2" id="KW-0862">Zinc</keyword>
<proteinExistence type="inferred from homology"/>
<name>A0ABW0IXY2_9HYPH</name>
<protein>
    <submittedName>
        <fullName evidence="5">Cation diffusion facilitator family transporter</fullName>
    </submittedName>
</protein>
<comment type="similarity">
    <text evidence="1">Belongs to the cation diffusion facilitator (CDF) transporter (TC 2.A.4) family. SLC30A subfamily.</text>
</comment>
<keyword evidence="6" id="KW-1185">Reference proteome</keyword>
<feature type="chain" id="PRO_5045220629" evidence="3">
    <location>
        <begin position="22"/>
        <end position="138"/>
    </location>
</feature>
<gene>
    <name evidence="5" type="ORF">ACFPOB_26905</name>
</gene>
<dbReference type="RefSeq" id="WP_066735431.1">
    <property type="nucleotide sequence ID" value="NZ_JBHSLW010000066.1"/>
</dbReference>
<evidence type="ECO:0000259" key="4">
    <source>
        <dbReference type="Pfam" id="PF16916"/>
    </source>
</evidence>
<dbReference type="PANTHER" id="PTHR11562:SF17">
    <property type="entry name" value="RE54080P-RELATED"/>
    <property type="match status" value="1"/>
</dbReference>